<protein>
    <submittedName>
        <fullName evidence="2">Uncharacterized protein</fullName>
    </submittedName>
</protein>
<reference evidence="2" key="1">
    <citation type="submission" date="2021-06" db="EMBL/GenBank/DDBJ databases">
        <title>Comparative genomics, transcriptomics and evolutionary studies reveal genomic signatures of adaptation to plant cell wall in hemibiotrophic fungi.</title>
        <authorList>
            <consortium name="DOE Joint Genome Institute"/>
            <person name="Baroncelli R."/>
            <person name="Diaz J.F."/>
            <person name="Benocci T."/>
            <person name="Peng M."/>
            <person name="Battaglia E."/>
            <person name="Haridas S."/>
            <person name="Andreopoulos W."/>
            <person name="Labutti K."/>
            <person name="Pangilinan J."/>
            <person name="Floch G.L."/>
            <person name="Makela M.R."/>
            <person name="Henrissat B."/>
            <person name="Grigoriev I.V."/>
            <person name="Crouch J.A."/>
            <person name="De Vries R.P."/>
            <person name="Sukno S.A."/>
            <person name="Thon M.R."/>
        </authorList>
    </citation>
    <scope>NUCLEOTIDE SEQUENCE</scope>
    <source>
        <strain evidence="2">CBS 125086</strain>
    </source>
</reference>
<proteinExistence type="predicted"/>
<sequence>MHGPRTAPPPPAGRPGFARHFPLPHTSTEANPRPESAYAPLPILDYNRRLRSPPPATVSRFEVRKGGGRGTFPPLPIFGLTHEGKGALRWYRYCYSCLGRWFRPSVSLDRRCVHAAYSSAPQRSVEFSPLRAPVRLPGLHFSLEWRMALNGKRAPLFLRHDETTHPNPSHTRSIVIFRTSPIAGTNSH</sequence>
<name>A0AAD8Q6X6_9PEZI</name>
<dbReference type="Proteomes" id="UP001230504">
    <property type="component" value="Unassembled WGS sequence"/>
</dbReference>
<feature type="region of interest" description="Disordered" evidence="1">
    <location>
        <begin position="1"/>
        <end position="34"/>
    </location>
</feature>
<evidence type="ECO:0000313" key="3">
    <source>
        <dbReference type="Proteomes" id="UP001230504"/>
    </source>
</evidence>
<comment type="caution">
    <text evidence="2">The sequence shown here is derived from an EMBL/GenBank/DDBJ whole genome shotgun (WGS) entry which is preliminary data.</text>
</comment>
<dbReference type="GeneID" id="85436604"/>
<gene>
    <name evidence="2" type="ORF">LY79DRAFT_31462</name>
</gene>
<evidence type="ECO:0000313" key="2">
    <source>
        <dbReference type="EMBL" id="KAK1596800.1"/>
    </source>
</evidence>
<organism evidence="2 3">
    <name type="scientific">Colletotrichum navitas</name>
    <dbReference type="NCBI Taxonomy" id="681940"/>
    <lineage>
        <taxon>Eukaryota</taxon>
        <taxon>Fungi</taxon>
        <taxon>Dikarya</taxon>
        <taxon>Ascomycota</taxon>
        <taxon>Pezizomycotina</taxon>
        <taxon>Sordariomycetes</taxon>
        <taxon>Hypocreomycetidae</taxon>
        <taxon>Glomerellales</taxon>
        <taxon>Glomerellaceae</taxon>
        <taxon>Colletotrichum</taxon>
        <taxon>Colletotrichum graminicola species complex</taxon>
    </lineage>
</organism>
<feature type="compositionally biased region" description="Pro residues" evidence="1">
    <location>
        <begin position="1"/>
        <end position="13"/>
    </location>
</feature>
<dbReference type="EMBL" id="JAHLJV010000010">
    <property type="protein sequence ID" value="KAK1596800.1"/>
    <property type="molecule type" value="Genomic_DNA"/>
</dbReference>
<keyword evidence="3" id="KW-1185">Reference proteome</keyword>
<evidence type="ECO:0000256" key="1">
    <source>
        <dbReference type="SAM" id="MobiDB-lite"/>
    </source>
</evidence>
<dbReference type="AlphaFoldDB" id="A0AAD8Q6X6"/>
<dbReference type="RefSeq" id="XP_060417637.1">
    <property type="nucleotide sequence ID" value="XM_060552364.1"/>
</dbReference>
<accession>A0AAD8Q6X6</accession>